<feature type="region of interest" description="Disordered" evidence="2">
    <location>
        <begin position="135"/>
        <end position="177"/>
    </location>
</feature>
<dbReference type="EMBL" id="NHZQ01000102">
    <property type="protein sequence ID" value="PSK53193.1"/>
    <property type="molecule type" value="Genomic_DNA"/>
</dbReference>
<dbReference type="Proteomes" id="UP000243723">
    <property type="component" value="Unassembled WGS sequence"/>
</dbReference>
<evidence type="ECO:0000256" key="2">
    <source>
        <dbReference type="SAM" id="MobiDB-lite"/>
    </source>
</evidence>
<evidence type="ECO:0000313" key="4">
    <source>
        <dbReference type="EMBL" id="PSK53193.1"/>
    </source>
</evidence>
<proteinExistence type="inferred from homology"/>
<feature type="region of interest" description="Disordered" evidence="2">
    <location>
        <begin position="343"/>
        <end position="362"/>
    </location>
</feature>
<dbReference type="OrthoDB" id="3942062at2759"/>
<dbReference type="Pfam" id="PF05764">
    <property type="entry name" value="YL1"/>
    <property type="match status" value="1"/>
</dbReference>
<dbReference type="PANTHER" id="PTHR13275:SF4">
    <property type="entry name" value="VACUOLAR PROTEIN SORTING-ASSOCIATED PROTEIN 72 HOMOLOG"/>
    <property type="match status" value="1"/>
</dbReference>
<name>A0A2P7ZYA9_9PEZI</name>
<reference evidence="4 5" key="1">
    <citation type="submission" date="2017-05" db="EMBL/GenBank/DDBJ databases">
        <title>Draft genome sequence of Elsinoe australis.</title>
        <authorList>
            <person name="Cheng Q."/>
        </authorList>
    </citation>
    <scope>NUCLEOTIDE SEQUENCE [LARGE SCALE GENOMIC DNA]</scope>
    <source>
        <strain evidence="4 5">NL1</strain>
    </source>
</reference>
<feature type="region of interest" description="Disordered" evidence="2">
    <location>
        <begin position="282"/>
        <end position="310"/>
    </location>
</feature>
<accession>A0A2P7ZYA9</accession>
<evidence type="ECO:0000259" key="3">
    <source>
        <dbReference type="SMART" id="SM00993"/>
    </source>
</evidence>
<feature type="domain" description="Vps72/YL1 C-terminal" evidence="3">
    <location>
        <begin position="538"/>
        <end position="567"/>
    </location>
</feature>
<dbReference type="STRING" id="40998.A0A2P7ZYA9"/>
<gene>
    <name evidence="4" type="ORF">B9Z65_3393</name>
</gene>
<protein>
    <submittedName>
        <fullName evidence="4">Vacuolar protein sorting-associated protein 72</fullName>
    </submittedName>
</protein>
<sequence length="617" mass="67654">MSDDESSSSGSSPPPETLIAGRAKRSTAGNRLSHLLQHLDDEDVKADLLAEEEDDQKDYSASEDGDADVAIESSDDSEDEGKPGEDDELAGEKELKKQERVESNKKRKARELVRILPMKKKVKIAEEVTSEDGKLVLPKKTERPAPASLGPLRHSSRSQTVANAKVTEARIKESKKRAVKTQEIMRLAAEKKAAEAGPELTQADRMARALEIEKENSRSLNRWEKSEQERIRTQKEKLEAMRNRKVEGPLIRYWSGPVKWIWREGPDGPVYARFKYLKKSKSKVQEIDQDDEDHSDGESKQSRRRSLPKVHLSELQQADANLANKSAGVADTVMAEAPPISDAKTTTTEDANGRTPAITQTPTTAPIASSVNEQNGLDSSFLDGIQLYASEDATMPQSDPSASKPSILISNVDEPALMESYSTVGPQGPTYPLPSMPPYTHIPTYPPLTEIQQSAHSTLPLHSEIATRTLLTLSQFPDLPSSPPPTRKNATVTDPALAFILVPYANPPLTSEEKRYLTTRARQSKSSTEILPAPPSRPTCLITGKQARFKDPKTRLPYADMPAHKAIQRVLANGCAYSGLLGAWAGIVGEGSLGRTARGVPAGFWKGSLPEREVIEL</sequence>
<feature type="compositionally biased region" description="Basic and acidic residues" evidence="2">
    <location>
        <begin position="80"/>
        <end position="104"/>
    </location>
</feature>
<feature type="region of interest" description="Disordered" evidence="2">
    <location>
        <begin position="48"/>
        <end position="109"/>
    </location>
</feature>
<dbReference type="InterPro" id="IPR046757">
    <property type="entry name" value="YL1_N"/>
</dbReference>
<dbReference type="Pfam" id="PF08265">
    <property type="entry name" value="YL1_C"/>
    <property type="match status" value="1"/>
</dbReference>
<feature type="region of interest" description="Disordered" evidence="2">
    <location>
        <begin position="1"/>
        <end position="31"/>
    </location>
</feature>
<dbReference type="AlphaFoldDB" id="A0A2P7ZYA9"/>
<evidence type="ECO:0000313" key="5">
    <source>
        <dbReference type="Proteomes" id="UP000243723"/>
    </source>
</evidence>
<dbReference type="SMART" id="SM00993">
    <property type="entry name" value="YL1_C"/>
    <property type="match status" value="1"/>
</dbReference>
<feature type="compositionally biased region" description="Acidic residues" evidence="2">
    <location>
        <begin position="48"/>
        <end position="79"/>
    </location>
</feature>
<organism evidence="4 5">
    <name type="scientific">Elsinoe australis</name>
    <dbReference type="NCBI Taxonomy" id="40998"/>
    <lineage>
        <taxon>Eukaryota</taxon>
        <taxon>Fungi</taxon>
        <taxon>Dikarya</taxon>
        <taxon>Ascomycota</taxon>
        <taxon>Pezizomycotina</taxon>
        <taxon>Dothideomycetes</taxon>
        <taxon>Dothideomycetidae</taxon>
        <taxon>Myriangiales</taxon>
        <taxon>Elsinoaceae</taxon>
        <taxon>Elsinoe</taxon>
    </lineage>
</organism>
<comment type="similarity">
    <text evidence="1">Belongs to the VPS72/YL1 family.</text>
</comment>
<dbReference type="GO" id="GO:0005634">
    <property type="term" value="C:nucleus"/>
    <property type="evidence" value="ECO:0007669"/>
    <property type="project" value="TreeGrafter"/>
</dbReference>
<keyword evidence="5" id="KW-1185">Reference proteome</keyword>
<evidence type="ECO:0000256" key="1">
    <source>
        <dbReference type="ARBA" id="ARBA00006832"/>
    </source>
</evidence>
<comment type="caution">
    <text evidence="4">The sequence shown here is derived from an EMBL/GenBank/DDBJ whole genome shotgun (WGS) entry which is preliminary data.</text>
</comment>
<dbReference type="PANTHER" id="PTHR13275">
    <property type="entry name" value="YL-1 PROTEIN TRANSCRIPTION FACTOR-LIKE 1"/>
    <property type="match status" value="1"/>
</dbReference>
<dbReference type="InterPro" id="IPR013272">
    <property type="entry name" value="Vps72/YL1_C"/>
</dbReference>